<keyword evidence="2" id="KW-0808">Transferase</keyword>
<feature type="domain" description="CobE/GbiG C-terminal" evidence="1">
    <location>
        <begin position="3"/>
        <end position="111"/>
    </location>
</feature>
<reference evidence="2 3" key="1">
    <citation type="submission" date="2019-11" db="EMBL/GenBank/DDBJ databases">
        <authorList>
            <person name="Dong K."/>
        </authorList>
    </citation>
    <scope>NUCLEOTIDE SEQUENCE [LARGE SCALE GENOMIC DNA]</scope>
    <source>
        <strain evidence="2 3">DK608</strain>
    </source>
</reference>
<organism evidence="2 3">
    <name type="scientific">Paracoccus shanxieyensis</name>
    <dbReference type="NCBI Taxonomy" id="2675752"/>
    <lineage>
        <taxon>Bacteria</taxon>
        <taxon>Pseudomonadati</taxon>
        <taxon>Pseudomonadota</taxon>
        <taxon>Alphaproteobacteria</taxon>
        <taxon>Rhodobacterales</taxon>
        <taxon>Paracoccaceae</taxon>
        <taxon>Paracoccus</taxon>
    </lineage>
</organism>
<dbReference type="EMBL" id="WMII01000001">
    <property type="protein sequence ID" value="MTH62948.1"/>
    <property type="molecule type" value="Genomic_DNA"/>
</dbReference>
<accession>A0A6L6ITJ6</accession>
<dbReference type="Gene3D" id="3.30.420.180">
    <property type="entry name" value="CobE/GbiG C-terminal domain"/>
    <property type="match status" value="1"/>
</dbReference>
<dbReference type="AlphaFoldDB" id="A0A6L6ITJ6"/>
<name>A0A6L6ITJ6_9RHOB</name>
<protein>
    <submittedName>
        <fullName evidence="2">Precorrin methylase</fullName>
    </submittedName>
</protein>
<dbReference type="GO" id="GO:0009236">
    <property type="term" value="P:cobalamin biosynthetic process"/>
    <property type="evidence" value="ECO:0007669"/>
    <property type="project" value="InterPro"/>
</dbReference>
<dbReference type="InterPro" id="IPR002750">
    <property type="entry name" value="CobE/GbiG_C"/>
</dbReference>
<dbReference type="GO" id="GO:0008168">
    <property type="term" value="F:methyltransferase activity"/>
    <property type="evidence" value="ECO:0007669"/>
    <property type="project" value="UniProtKB-KW"/>
</dbReference>
<gene>
    <name evidence="2" type="ORF">GL284_01545</name>
</gene>
<dbReference type="Proteomes" id="UP000478740">
    <property type="component" value="Unassembled WGS sequence"/>
</dbReference>
<dbReference type="SUPFAM" id="SSF159664">
    <property type="entry name" value="CobE/GbiG C-terminal domain-like"/>
    <property type="match status" value="1"/>
</dbReference>
<dbReference type="InterPro" id="IPR036518">
    <property type="entry name" value="CobE/GbiG_C_sf"/>
</dbReference>
<dbReference type="Pfam" id="PF01890">
    <property type="entry name" value="CbiG_C"/>
    <property type="match status" value="1"/>
</dbReference>
<evidence type="ECO:0000259" key="1">
    <source>
        <dbReference type="Pfam" id="PF01890"/>
    </source>
</evidence>
<proteinExistence type="predicted"/>
<sequence length="116" mass="12080">MRVAGIGFRHAATLTSLYDALVRAGQCDAIATSHLKANARIIQDLAQQLGLPLLGVDVRDITTPTRSPHVLRLYHTGSVSEAAALAALAPGGRIVVGRMTSSDHMATAAIAQGDLL</sequence>
<dbReference type="GO" id="GO:0032259">
    <property type="term" value="P:methylation"/>
    <property type="evidence" value="ECO:0007669"/>
    <property type="project" value="UniProtKB-KW"/>
</dbReference>
<keyword evidence="3" id="KW-1185">Reference proteome</keyword>
<evidence type="ECO:0000313" key="3">
    <source>
        <dbReference type="Proteomes" id="UP000478740"/>
    </source>
</evidence>
<comment type="caution">
    <text evidence="2">The sequence shown here is derived from an EMBL/GenBank/DDBJ whole genome shotgun (WGS) entry which is preliminary data.</text>
</comment>
<evidence type="ECO:0000313" key="2">
    <source>
        <dbReference type="EMBL" id="MTH62948.1"/>
    </source>
</evidence>
<keyword evidence="2" id="KW-0489">Methyltransferase</keyword>